<dbReference type="PANTHER" id="PTHR33281">
    <property type="entry name" value="UPF0187 PROTEIN YNEE"/>
    <property type="match status" value="1"/>
</dbReference>
<dbReference type="EMBL" id="CP010777">
    <property type="protein sequence ID" value="AKQ47186.1"/>
    <property type="molecule type" value="Genomic_DNA"/>
</dbReference>
<name>A0A0H4W9P7_9BACT</name>
<evidence type="ECO:0000256" key="5">
    <source>
        <dbReference type="ARBA" id="ARBA00022989"/>
    </source>
</evidence>
<dbReference type="OrthoDB" id="445589at2"/>
<keyword evidence="6" id="KW-0406">Ion transport</keyword>
<proteinExistence type="inferred from homology"/>
<feature type="transmembrane region" description="Helical" evidence="9">
    <location>
        <begin position="205"/>
        <end position="227"/>
    </location>
</feature>
<reference evidence="10 11" key="1">
    <citation type="submission" date="2015-01" db="EMBL/GenBank/DDBJ databases">
        <title>Rufibacter sp./DG31D/ whole genome sequencing.</title>
        <authorList>
            <person name="Kim M.K."/>
            <person name="Srinivasan S."/>
            <person name="Lee J.-J."/>
        </authorList>
    </citation>
    <scope>NUCLEOTIDE SEQUENCE [LARGE SCALE GENOMIC DNA]</scope>
    <source>
        <strain evidence="10 11">DG31D</strain>
    </source>
</reference>
<feature type="transmembrane region" description="Helical" evidence="9">
    <location>
        <begin position="20"/>
        <end position="37"/>
    </location>
</feature>
<comment type="similarity">
    <text evidence="8">Belongs to the anion channel-forming bestrophin (TC 1.A.46) family.</text>
</comment>
<dbReference type="InterPro" id="IPR044669">
    <property type="entry name" value="YneE/VCCN1/2-like"/>
</dbReference>
<dbReference type="PANTHER" id="PTHR33281:SF19">
    <property type="entry name" value="VOLTAGE-DEPENDENT ANION CHANNEL-FORMING PROTEIN YNEE"/>
    <property type="match status" value="1"/>
</dbReference>
<evidence type="ECO:0000256" key="7">
    <source>
        <dbReference type="ARBA" id="ARBA00023136"/>
    </source>
</evidence>
<evidence type="ECO:0000256" key="3">
    <source>
        <dbReference type="ARBA" id="ARBA00022475"/>
    </source>
</evidence>
<evidence type="ECO:0000256" key="2">
    <source>
        <dbReference type="ARBA" id="ARBA00022448"/>
    </source>
</evidence>
<dbReference type="KEGG" id="ruf:TH63_18550"/>
<dbReference type="AlphaFoldDB" id="A0A0H4W9P7"/>
<keyword evidence="3" id="KW-1003">Cell membrane</keyword>
<dbReference type="RefSeq" id="WP_048922268.1">
    <property type="nucleotide sequence ID" value="NZ_CP010777.1"/>
</dbReference>
<keyword evidence="4 9" id="KW-0812">Transmembrane</keyword>
<feature type="transmembrane region" description="Helical" evidence="9">
    <location>
        <begin position="43"/>
        <end position="65"/>
    </location>
</feature>
<evidence type="ECO:0000256" key="6">
    <source>
        <dbReference type="ARBA" id="ARBA00023065"/>
    </source>
</evidence>
<dbReference type="GO" id="GO:0005254">
    <property type="term" value="F:chloride channel activity"/>
    <property type="evidence" value="ECO:0007669"/>
    <property type="project" value="InterPro"/>
</dbReference>
<keyword evidence="5 9" id="KW-1133">Transmembrane helix</keyword>
<evidence type="ECO:0000313" key="10">
    <source>
        <dbReference type="EMBL" id="AKQ47186.1"/>
    </source>
</evidence>
<evidence type="ECO:0000256" key="9">
    <source>
        <dbReference type="SAM" id="Phobius"/>
    </source>
</evidence>
<gene>
    <name evidence="10" type="ORF">TH63_18550</name>
</gene>
<comment type="subcellular location">
    <subcellularLocation>
        <location evidence="1">Cell membrane</location>
        <topology evidence="1">Multi-pass membrane protein</topology>
    </subcellularLocation>
</comment>
<dbReference type="PATRIC" id="fig|1379910.4.peg.4044"/>
<evidence type="ECO:0000313" key="11">
    <source>
        <dbReference type="Proteomes" id="UP000036458"/>
    </source>
</evidence>
<dbReference type="GO" id="GO:0005886">
    <property type="term" value="C:plasma membrane"/>
    <property type="evidence" value="ECO:0007669"/>
    <property type="project" value="UniProtKB-SubCell"/>
</dbReference>
<evidence type="ECO:0000256" key="4">
    <source>
        <dbReference type="ARBA" id="ARBA00022692"/>
    </source>
</evidence>
<dbReference type="STRING" id="1379910.TH63_18550"/>
<keyword evidence="2" id="KW-0813">Transport</keyword>
<keyword evidence="7 9" id="KW-0472">Membrane</keyword>
<feature type="transmembrane region" description="Helical" evidence="9">
    <location>
        <begin position="233"/>
        <end position="251"/>
    </location>
</feature>
<accession>A0A0H4W9P7</accession>
<sequence>MLLADNIPFRYIFNKIKVDVLRVWLFSVTFHIVKLIWTDDLPAIPSALPSVLGTAISLLLAFNLGQSYERWWEARIVWGAIVNDSRTLLLELKAFVSPAHAQVPHVQRMVKNLAYRQIAWCYSLGQSLRKQDPLENLPQFLLPQEMEYLADKANKPLALQVLHMQDLNQLYQEKVLRQMQQTQLAATVGRLCDSMGKAERINTTVFPATYSMFIHFFIYLFLVILSFTLVESIGIYEIPVLTAVASTFFLIEKTAKEIQDPFRNRPTDTAVTAIARTIEINLKQMLGEKDVPEPLKPDGYFLM</sequence>
<organism evidence="10 11">
    <name type="scientific">Rufibacter radiotolerans</name>
    <dbReference type="NCBI Taxonomy" id="1379910"/>
    <lineage>
        <taxon>Bacteria</taxon>
        <taxon>Pseudomonadati</taxon>
        <taxon>Bacteroidota</taxon>
        <taxon>Cytophagia</taxon>
        <taxon>Cytophagales</taxon>
        <taxon>Hymenobacteraceae</taxon>
        <taxon>Rufibacter</taxon>
    </lineage>
</organism>
<evidence type="ECO:0000256" key="8">
    <source>
        <dbReference type="ARBA" id="ARBA00034708"/>
    </source>
</evidence>
<dbReference type="Pfam" id="PF25539">
    <property type="entry name" value="Bestrophin_2"/>
    <property type="match status" value="1"/>
</dbReference>
<dbReference type="Proteomes" id="UP000036458">
    <property type="component" value="Chromosome"/>
</dbReference>
<keyword evidence="11" id="KW-1185">Reference proteome</keyword>
<protein>
    <submittedName>
        <fullName evidence="10">Membrane protein</fullName>
    </submittedName>
</protein>
<evidence type="ECO:0000256" key="1">
    <source>
        <dbReference type="ARBA" id="ARBA00004651"/>
    </source>
</evidence>